<keyword evidence="1" id="KW-0472">Membrane</keyword>
<keyword evidence="6" id="KW-1185">Reference proteome</keyword>
<dbReference type="Pfam" id="PF00691">
    <property type="entry name" value="OmpA"/>
    <property type="match status" value="1"/>
</dbReference>
<evidence type="ECO:0000313" key="6">
    <source>
        <dbReference type="Proteomes" id="UP000253919"/>
    </source>
</evidence>
<reference evidence="5 6" key="1">
    <citation type="submission" date="2018-04" db="EMBL/GenBank/DDBJ databases">
        <title>Adhaeribacter sp. HMF7616 genome sequencing and assembly.</title>
        <authorList>
            <person name="Kang H."/>
            <person name="Kang J."/>
            <person name="Cha I."/>
            <person name="Kim H."/>
            <person name="Joh K."/>
        </authorList>
    </citation>
    <scope>NUCLEOTIDE SEQUENCE [LARGE SCALE GENOMIC DNA]</scope>
    <source>
        <strain evidence="5 6">HMF7616</strain>
    </source>
</reference>
<dbReference type="InterPro" id="IPR036737">
    <property type="entry name" value="OmpA-like_sf"/>
</dbReference>
<feature type="coiled-coil region" evidence="2">
    <location>
        <begin position="125"/>
        <end position="180"/>
    </location>
</feature>
<evidence type="ECO:0000256" key="3">
    <source>
        <dbReference type="SAM" id="MobiDB-lite"/>
    </source>
</evidence>
<dbReference type="PROSITE" id="PS51123">
    <property type="entry name" value="OMPA_2"/>
    <property type="match status" value="1"/>
</dbReference>
<evidence type="ECO:0000313" key="5">
    <source>
        <dbReference type="EMBL" id="RDC65115.1"/>
    </source>
</evidence>
<sequence>MLISSFSNCSFIVSILILLFTSSCVTKKKYDDLNSQLLQVNTDAANTKRSLKLAQTQQAKLEEELSELTKANHKLISDSTSTGLALRKTKRLQTDLTNTYDNLLKNHEKLMSNSATESSRLSSDLTRRESELKALDENLKASKLQIDKLSVDLKSREERLNELERVLAEKDKAVDALRSKVSNALLGFKDKDLTVNVKNGKVYVSLAEQLLFKSGSTKVDPKGQEALQKLAKALQGQSDVNVLVEGHTDDVPVTKITGIQDNWDLSVLRATEITRILTKAGLDAAKVTPSGRGQTAPVETGRTAEARQKNRRTEIILTPKLDELFQILETN</sequence>
<dbReference type="Gene3D" id="3.30.1330.60">
    <property type="entry name" value="OmpA-like domain"/>
    <property type="match status" value="1"/>
</dbReference>
<keyword evidence="2" id="KW-0175">Coiled coil</keyword>
<evidence type="ECO:0000256" key="2">
    <source>
        <dbReference type="SAM" id="Coils"/>
    </source>
</evidence>
<dbReference type="PANTHER" id="PTHR30329:SF21">
    <property type="entry name" value="LIPOPROTEIN YIAD-RELATED"/>
    <property type="match status" value="1"/>
</dbReference>
<comment type="caution">
    <text evidence="5">The sequence shown here is derived from an EMBL/GenBank/DDBJ whole genome shotgun (WGS) entry which is preliminary data.</text>
</comment>
<accession>A0A369QN60</accession>
<dbReference type="GO" id="GO:0016020">
    <property type="term" value="C:membrane"/>
    <property type="evidence" value="ECO:0007669"/>
    <property type="project" value="UniProtKB-UniRule"/>
</dbReference>
<feature type="domain" description="OmpA-like" evidence="4">
    <location>
        <begin position="199"/>
        <end position="321"/>
    </location>
</feature>
<evidence type="ECO:0000259" key="4">
    <source>
        <dbReference type="PROSITE" id="PS51123"/>
    </source>
</evidence>
<feature type="coiled-coil region" evidence="2">
    <location>
        <begin position="44"/>
        <end position="78"/>
    </location>
</feature>
<dbReference type="CDD" id="cd07185">
    <property type="entry name" value="OmpA_C-like"/>
    <property type="match status" value="1"/>
</dbReference>
<gene>
    <name evidence="5" type="ORF">AHMF7616_03739</name>
</gene>
<organism evidence="5 6">
    <name type="scientific">Adhaeribacter pallidiroseus</name>
    <dbReference type="NCBI Taxonomy" id="2072847"/>
    <lineage>
        <taxon>Bacteria</taxon>
        <taxon>Pseudomonadati</taxon>
        <taxon>Bacteroidota</taxon>
        <taxon>Cytophagia</taxon>
        <taxon>Cytophagales</taxon>
        <taxon>Hymenobacteraceae</taxon>
        <taxon>Adhaeribacter</taxon>
    </lineage>
</organism>
<dbReference type="InterPro" id="IPR050330">
    <property type="entry name" value="Bact_OuterMem_StrucFunc"/>
</dbReference>
<dbReference type="AlphaFoldDB" id="A0A369QN60"/>
<dbReference type="RefSeq" id="WP_115374180.1">
    <property type="nucleotide sequence ID" value="NZ_QASA01000001.1"/>
</dbReference>
<dbReference type="SUPFAM" id="SSF103088">
    <property type="entry name" value="OmpA-like"/>
    <property type="match status" value="1"/>
</dbReference>
<dbReference type="Proteomes" id="UP000253919">
    <property type="component" value="Unassembled WGS sequence"/>
</dbReference>
<evidence type="ECO:0000256" key="1">
    <source>
        <dbReference type="PROSITE-ProRule" id="PRU00473"/>
    </source>
</evidence>
<proteinExistence type="predicted"/>
<protein>
    <recommendedName>
        <fullName evidence="4">OmpA-like domain-containing protein</fullName>
    </recommendedName>
</protein>
<dbReference type="OrthoDB" id="9815217at2"/>
<dbReference type="PANTHER" id="PTHR30329">
    <property type="entry name" value="STATOR ELEMENT OF FLAGELLAR MOTOR COMPLEX"/>
    <property type="match status" value="1"/>
</dbReference>
<feature type="region of interest" description="Disordered" evidence="3">
    <location>
        <begin position="287"/>
        <end position="309"/>
    </location>
</feature>
<dbReference type="EMBL" id="QASA01000001">
    <property type="protein sequence ID" value="RDC65115.1"/>
    <property type="molecule type" value="Genomic_DNA"/>
</dbReference>
<name>A0A369QN60_9BACT</name>
<dbReference type="InterPro" id="IPR006665">
    <property type="entry name" value="OmpA-like"/>
</dbReference>